<accession>A0AA38M501</accession>
<proteinExistence type="predicted"/>
<gene>
    <name evidence="1" type="ORF">Zmor_025341</name>
</gene>
<name>A0AA38M501_9CUCU</name>
<evidence type="ECO:0000313" key="2">
    <source>
        <dbReference type="Proteomes" id="UP001168821"/>
    </source>
</evidence>
<dbReference type="AlphaFoldDB" id="A0AA38M501"/>
<dbReference type="Pfam" id="PF11901">
    <property type="entry name" value="DM9"/>
    <property type="match status" value="1"/>
</dbReference>
<organism evidence="1 2">
    <name type="scientific">Zophobas morio</name>
    <dbReference type="NCBI Taxonomy" id="2755281"/>
    <lineage>
        <taxon>Eukaryota</taxon>
        <taxon>Metazoa</taxon>
        <taxon>Ecdysozoa</taxon>
        <taxon>Arthropoda</taxon>
        <taxon>Hexapoda</taxon>
        <taxon>Insecta</taxon>
        <taxon>Pterygota</taxon>
        <taxon>Neoptera</taxon>
        <taxon>Endopterygota</taxon>
        <taxon>Coleoptera</taxon>
        <taxon>Polyphaga</taxon>
        <taxon>Cucujiformia</taxon>
        <taxon>Tenebrionidae</taxon>
        <taxon>Zophobas</taxon>
    </lineage>
</organism>
<dbReference type="InterPro" id="IPR006616">
    <property type="entry name" value="DM9_repeat"/>
</dbReference>
<comment type="caution">
    <text evidence="1">The sequence shown here is derived from an EMBL/GenBank/DDBJ whole genome shotgun (WGS) entry which is preliminary data.</text>
</comment>
<dbReference type="EMBL" id="JALNTZ010000008">
    <property type="protein sequence ID" value="KAJ3642577.1"/>
    <property type="molecule type" value="Genomic_DNA"/>
</dbReference>
<sequence>MSHNAFDYYWREYKGAIPHDAVVAGQDGRSQKAYIGQAYVKGFGLMVIHIRPNAKELYAPICGVKNVNEHIKILCGHQPDFKWIHATAKDLHVRLSGRHGVIGGHEDGLGSINIGRISYEGGTQIGKINSFGIGNAYFKYVENPWKESGEVQSYEVLVYEKCK</sequence>
<keyword evidence="2" id="KW-1185">Reference proteome</keyword>
<dbReference type="Proteomes" id="UP001168821">
    <property type="component" value="Unassembled WGS sequence"/>
</dbReference>
<dbReference type="PANTHER" id="PTHR31649:SF10">
    <property type="entry name" value="IP19903P-RELATED"/>
    <property type="match status" value="1"/>
</dbReference>
<reference evidence="1" key="1">
    <citation type="journal article" date="2023" name="G3 (Bethesda)">
        <title>Whole genome assemblies of Zophobas morio and Tenebrio molitor.</title>
        <authorList>
            <person name="Kaur S."/>
            <person name="Stinson S.A."/>
            <person name="diCenzo G.C."/>
        </authorList>
    </citation>
    <scope>NUCLEOTIDE SEQUENCE</scope>
    <source>
        <strain evidence="1">QUZm001</strain>
    </source>
</reference>
<protein>
    <submittedName>
        <fullName evidence="1">Uncharacterized protein</fullName>
    </submittedName>
</protein>
<evidence type="ECO:0000313" key="1">
    <source>
        <dbReference type="EMBL" id="KAJ3642577.1"/>
    </source>
</evidence>
<dbReference type="PANTHER" id="PTHR31649">
    <property type="entry name" value="AGAP009604-PA"/>
    <property type="match status" value="1"/>
</dbReference>